<dbReference type="Pfam" id="PF00772">
    <property type="entry name" value="DnaB"/>
    <property type="match status" value="1"/>
</dbReference>
<evidence type="ECO:0000256" key="3">
    <source>
        <dbReference type="ARBA" id="ARBA00022705"/>
    </source>
</evidence>
<keyword evidence="9" id="KW-0413">Isomerase</keyword>
<evidence type="ECO:0000256" key="6">
    <source>
        <dbReference type="ARBA" id="ARBA00022806"/>
    </source>
</evidence>
<dbReference type="SUPFAM" id="SSF52540">
    <property type="entry name" value="P-loop containing nucleoside triphosphate hydrolases"/>
    <property type="match status" value="1"/>
</dbReference>
<keyword evidence="4" id="KW-0547">Nucleotide-binding</keyword>
<dbReference type="PROSITE" id="PS51199">
    <property type="entry name" value="SF4_HELICASE"/>
    <property type="match status" value="1"/>
</dbReference>
<proteinExistence type="inferred from homology"/>
<dbReference type="Pfam" id="PF03796">
    <property type="entry name" value="DnaB_C"/>
    <property type="match status" value="1"/>
</dbReference>
<evidence type="ECO:0000256" key="9">
    <source>
        <dbReference type="ARBA" id="ARBA00023235"/>
    </source>
</evidence>
<comment type="similarity">
    <text evidence="1">Belongs to the helicase family. DnaB subfamily.</text>
</comment>
<evidence type="ECO:0000313" key="13">
    <source>
        <dbReference type="EMBL" id="EFA98147.1"/>
    </source>
</evidence>
<keyword evidence="6 13" id="KW-0347">Helicase</keyword>
<name>D1VXI7_9BACT</name>
<dbReference type="GO" id="GO:0005829">
    <property type="term" value="C:cytosol"/>
    <property type="evidence" value="ECO:0007669"/>
    <property type="project" value="TreeGrafter"/>
</dbReference>
<dbReference type="PANTHER" id="PTHR30153">
    <property type="entry name" value="REPLICATIVE DNA HELICASE DNAB"/>
    <property type="match status" value="1"/>
</dbReference>
<dbReference type="InterPro" id="IPR036185">
    <property type="entry name" value="DNA_heli_DnaB-like_N_sf"/>
</dbReference>
<protein>
    <recommendedName>
        <fullName evidence="10">DNA 5'-3' helicase</fullName>
        <ecNumber evidence="10">5.6.2.3</ecNumber>
    </recommendedName>
</protein>
<evidence type="ECO:0000256" key="2">
    <source>
        <dbReference type="ARBA" id="ARBA00022515"/>
    </source>
</evidence>
<dbReference type="RefSeq" id="WP_008122605.1">
    <property type="nucleotide sequence ID" value="NZ_ADEF01000013.1"/>
</dbReference>
<evidence type="ECO:0000256" key="7">
    <source>
        <dbReference type="ARBA" id="ARBA00022840"/>
    </source>
</evidence>
<dbReference type="SUPFAM" id="SSF48024">
    <property type="entry name" value="N-terminal domain of DnaB helicase"/>
    <property type="match status" value="1"/>
</dbReference>
<dbReference type="GO" id="GO:1990077">
    <property type="term" value="C:primosome complex"/>
    <property type="evidence" value="ECO:0007669"/>
    <property type="project" value="UniProtKB-KW"/>
</dbReference>
<dbReference type="GO" id="GO:0016887">
    <property type="term" value="F:ATP hydrolysis activity"/>
    <property type="evidence" value="ECO:0007669"/>
    <property type="project" value="RHEA"/>
</dbReference>
<sequence length="455" mass="50962">MKEKEKVKIIGEAQVQPHDDNTEIAVLATLMRYNEKYSEYSDMLTEEMFYQDKNKAIYQCIAGVIRENKVSDVKALFDYAKTHEIAYPLDELSFLDIVKFVSIETLDQDISRLRRMWKQRKLWVEFQLASQKVLDPMEDFDEVVNDAINRLGEIQNDMAYNGIYSFDESVDELKEIVNDNAKGKRKSLETGFKLFDEHFLLRPTTLTVIAAFTGVGKSSIAMNIAMNTANLGNGVAYYSLEMGKSELAARAISGKAGISSSVIVNCKLEEYQLQQFDRAVGETGGLPIYIDERATVSFDNTIKSIRTLVRTKNIKLAVIDYLQIYSQVGNSVEASLAYMARSAKNIAKECGIAVILLSQLSRGSSHPSINQLRGSGQIEESADNIVLIDRPEAYPNNSIRYEGDFSDQDTHGTAKLILAKGRGVGTGNALVGFDGRFTQFYELNNKPQVDDNTPF</sequence>
<dbReference type="EC" id="5.6.2.3" evidence="10"/>
<evidence type="ECO:0000256" key="4">
    <source>
        <dbReference type="ARBA" id="ARBA00022741"/>
    </source>
</evidence>
<dbReference type="AlphaFoldDB" id="D1VXI7"/>
<evidence type="ECO:0000259" key="12">
    <source>
        <dbReference type="PROSITE" id="PS51199"/>
    </source>
</evidence>
<comment type="caution">
    <text evidence="13">The sequence shown here is derived from an EMBL/GenBank/DDBJ whole genome shotgun (WGS) entry which is preliminary data.</text>
</comment>
<evidence type="ECO:0000256" key="11">
    <source>
        <dbReference type="ARBA" id="ARBA00048954"/>
    </source>
</evidence>
<keyword evidence="5 13" id="KW-0378">Hydrolase</keyword>
<dbReference type="PANTHER" id="PTHR30153:SF2">
    <property type="entry name" value="REPLICATIVE DNA HELICASE"/>
    <property type="match status" value="1"/>
</dbReference>
<feature type="domain" description="SF4 helicase" evidence="12">
    <location>
        <begin position="181"/>
        <end position="447"/>
    </location>
</feature>
<keyword evidence="8" id="KW-0238">DNA-binding</keyword>
<dbReference type="GO" id="GO:0005524">
    <property type="term" value="F:ATP binding"/>
    <property type="evidence" value="ECO:0007669"/>
    <property type="project" value="UniProtKB-KW"/>
</dbReference>
<evidence type="ECO:0000256" key="5">
    <source>
        <dbReference type="ARBA" id="ARBA00022801"/>
    </source>
</evidence>
<organism evidence="13 14">
    <name type="scientific">Hoylesella timonensis CRIS 5C-B1</name>
    <dbReference type="NCBI Taxonomy" id="679189"/>
    <lineage>
        <taxon>Bacteria</taxon>
        <taxon>Pseudomonadati</taxon>
        <taxon>Bacteroidota</taxon>
        <taxon>Bacteroidia</taxon>
        <taxon>Bacteroidales</taxon>
        <taxon>Prevotellaceae</taxon>
        <taxon>Hoylesella</taxon>
    </lineage>
</organism>
<dbReference type="EMBL" id="ADEF01000013">
    <property type="protein sequence ID" value="EFA98147.1"/>
    <property type="molecule type" value="Genomic_DNA"/>
</dbReference>
<evidence type="ECO:0000256" key="1">
    <source>
        <dbReference type="ARBA" id="ARBA00008428"/>
    </source>
</evidence>
<gene>
    <name evidence="13" type="primary">dnaB</name>
    <name evidence="13" type="ORF">HMPREF9019_0923</name>
</gene>
<dbReference type="InterPro" id="IPR027417">
    <property type="entry name" value="P-loop_NTPase"/>
</dbReference>
<evidence type="ECO:0000256" key="8">
    <source>
        <dbReference type="ARBA" id="ARBA00023125"/>
    </source>
</evidence>
<dbReference type="eggNOG" id="COG0305">
    <property type="taxonomic scope" value="Bacteria"/>
</dbReference>
<keyword evidence="2" id="KW-0639">Primosome</keyword>
<evidence type="ECO:0000313" key="14">
    <source>
        <dbReference type="Proteomes" id="UP000004001"/>
    </source>
</evidence>
<dbReference type="InterPro" id="IPR007693">
    <property type="entry name" value="DNA_helicase_DnaB-like_N"/>
</dbReference>
<keyword evidence="7" id="KW-0067">ATP-binding</keyword>
<dbReference type="Gene3D" id="1.10.860.10">
    <property type="entry name" value="DNAb Helicase, Chain A"/>
    <property type="match status" value="1"/>
</dbReference>
<keyword evidence="3" id="KW-0235">DNA replication</keyword>
<keyword evidence="14" id="KW-1185">Reference proteome</keyword>
<dbReference type="GO" id="GO:0003677">
    <property type="term" value="F:DNA binding"/>
    <property type="evidence" value="ECO:0007669"/>
    <property type="project" value="UniProtKB-KW"/>
</dbReference>
<dbReference type="GO" id="GO:0043139">
    <property type="term" value="F:5'-3' DNA helicase activity"/>
    <property type="evidence" value="ECO:0007669"/>
    <property type="project" value="UniProtKB-EC"/>
</dbReference>
<evidence type="ECO:0000256" key="10">
    <source>
        <dbReference type="ARBA" id="ARBA00044969"/>
    </source>
</evidence>
<dbReference type="Gene3D" id="3.40.50.300">
    <property type="entry name" value="P-loop containing nucleotide triphosphate hydrolases"/>
    <property type="match status" value="1"/>
</dbReference>
<comment type="catalytic activity">
    <reaction evidence="11">
        <text>ATP + H2O = ADP + phosphate + H(+)</text>
        <dbReference type="Rhea" id="RHEA:13065"/>
        <dbReference type="ChEBI" id="CHEBI:15377"/>
        <dbReference type="ChEBI" id="CHEBI:15378"/>
        <dbReference type="ChEBI" id="CHEBI:30616"/>
        <dbReference type="ChEBI" id="CHEBI:43474"/>
        <dbReference type="ChEBI" id="CHEBI:456216"/>
        <dbReference type="EC" id="5.6.2.3"/>
    </reaction>
</comment>
<dbReference type="InterPro" id="IPR007694">
    <property type="entry name" value="DNA_helicase_DnaB-like_C"/>
</dbReference>
<accession>D1VXI7</accession>
<dbReference type="Proteomes" id="UP000004001">
    <property type="component" value="Unassembled WGS sequence"/>
</dbReference>
<reference evidence="13 14" key="1">
    <citation type="submission" date="2009-12" db="EMBL/GenBank/DDBJ databases">
        <title>Genome Sequence of Prevotella timonensis CRIS 5C-B1.</title>
        <authorList>
            <person name="Durkin A.S."/>
            <person name="Madupu R."/>
            <person name="Torralba M."/>
            <person name="Methe B."/>
            <person name="Sutton G."/>
            <person name="Strausberg R.L."/>
            <person name="Nelson K.E."/>
        </authorList>
    </citation>
    <scope>NUCLEOTIDE SEQUENCE [LARGE SCALE GENOMIC DNA]</scope>
    <source>
        <strain evidence="13 14">CRIS 5C-B1</strain>
    </source>
</reference>
<dbReference type="InterPro" id="IPR016136">
    <property type="entry name" value="DNA_helicase_N/primase_C"/>
</dbReference>
<dbReference type="GO" id="GO:0006269">
    <property type="term" value="P:DNA replication, synthesis of primer"/>
    <property type="evidence" value="ECO:0007669"/>
    <property type="project" value="UniProtKB-KW"/>
</dbReference>